<dbReference type="Proteomes" id="UP001204376">
    <property type="component" value="Unassembled WGS sequence"/>
</dbReference>
<evidence type="ECO:0000313" key="12">
    <source>
        <dbReference type="Proteomes" id="UP001204376"/>
    </source>
</evidence>
<organism evidence="11 12">
    <name type="scientific">Mucilaginibacter aquariorum</name>
    <dbReference type="NCBI Taxonomy" id="2967225"/>
    <lineage>
        <taxon>Bacteria</taxon>
        <taxon>Pseudomonadati</taxon>
        <taxon>Bacteroidota</taxon>
        <taxon>Sphingobacteriia</taxon>
        <taxon>Sphingobacteriales</taxon>
        <taxon>Sphingobacteriaceae</taxon>
        <taxon>Mucilaginibacter</taxon>
    </lineage>
</organism>
<dbReference type="PANTHER" id="PTHR32309:SF13">
    <property type="entry name" value="FERRIC ENTEROBACTIN TRANSPORT PROTEIN FEPE"/>
    <property type="match status" value="1"/>
</dbReference>
<dbReference type="EC" id="2.7.10.2" evidence="11"/>
<evidence type="ECO:0000256" key="3">
    <source>
        <dbReference type="ARBA" id="ARBA00022692"/>
    </source>
</evidence>
<dbReference type="RefSeq" id="WP_256536677.1">
    <property type="nucleotide sequence ID" value="NZ_JANHOH010000001.1"/>
</dbReference>
<evidence type="ECO:0000256" key="5">
    <source>
        <dbReference type="ARBA" id="ARBA00022840"/>
    </source>
</evidence>
<evidence type="ECO:0000256" key="6">
    <source>
        <dbReference type="ARBA" id="ARBA00022989"/>
    </source>
</evidence>
<dbReference type="CDD" id="cd05387">
    <property type="entry name" value="BY-kinase"/>
    <property type="match status" value="1"/>
</dbReference>
<name>A0ABT1SVU5_9SPHI</name>
<evidence type="ECO:0000256" key="2">
    <source>
        <dbReference type="ARBA" id="ARBA00022475"/>
    </source>
</evidence>
<comment type="caution">
    <text evidence="11">The sequence shown here is derived from an EMBL/GenBank/DDBJ whole genome shotgun (WGS) entry which is preliminary data.</text>
</comment>
<protein>
    <submittedName>
        <fullName evidence="11">Polysaccharide biosynthesis tyrosine autokinase</fullName>
        <ecNumber evidence="11">2.7.10.2</ecNumber>
    </submittedName>
</protein>
<keyword evidence="3 8" id="KW-0812">Transmembrane</keyword>
<feature type="domain" description="Polysaccharide chain length determinant N-terminal" evidence="10">
    <location>
        <begin position="37"/>
        <end position="110"/>
    </location>
</feature>
<sequence length="781" mass="88656">MKNNAKAFTYSNQEPKGKDNLEDLRDKVSVYLHYWPFFILSIGICLGLAYLYLKSIDPIYTIKAEFSINDEKNDQKGDAERDVFKNTKIVNDEIEILKSRTLMKNVVYNLQLWTQYIKKGELKSIDIYATTPVRFSLIKEANNWAGHSIEIVIKNEHDFFVKQPHSISTFSYGELLNSSWGSWKLEPTPNLKDYIGQTIRINLYNPESIIDNCLGSFNAFQLTEETSVIKLILREFVPERGEDILNGLINAYNIASNDHKNKATASTLNFLDERLVSISGELNAVEKNVEGYKSSRGITDISSNSKFYLDNVKDNDARLNEVNVQLQVIDQIQKYVTSPKSSGGAPATIGISDPGLISLIEQLNKLELQRDKLLSNTPEKNPILDPINRQIASTKTAIYENIKGIKRTFIATRNQLNKYGSSFESSIKKLPGQEREYISIKRQQSIKEDLYMYLLQKREEVALSSASKMVGSRVIDAAHYGAPEALNSSFAYALAFILGIIIPGGSVFAKETFNNKINNIQQIEDVAYAPVLCELSYQKNMLLGNVLNSPRTMIAEQFRILRTNLQNVDSNNSRHGKVTLLTSSMSGEGKSTITSNLGIVMSAAGRKTVIVDVDFRKAAIAKKFNLKNEKGLSGYLNGTEFKEDIIQPSLIHPDLYVISSGGQPDNPSELLERIEMEELIDWLRIHFDEIILDTPPIKLVADAMILAKFSDVNLYVIRYGFTYKSELKYLNQLYKEQQLKNLNVVFNGVSLNSRYGYSKEYTYEYYTREKPKFWSSLLRRN</sequence>
<dbReference type="InterPro" id="IPR027417">
    <property type="entry name" value="P-loop_NTPase"/>
</dbReference>
<evidence type="ECO:0000259" key="10">
    <source>
        <dbReference type="Pfam" id="PF02706"/>
    </source>
</evidence>
<evidence type="ECO:0000256" key="4">
    <source>
        <dbReference type="ARBA" id="ARBA00022741"/>
    </source>
</evidence>
<dbReference type="InterPro" id="IPR003856">
    <property type="entry name" value="LPS_length_determ_N"/>
</dbReference>
<keyword evidence="4" id="KW-0547">Nucleotide-binding</keyword>
<dbReference type="NCBIfam" id="TIGR01007">
    <property type="entry name" value="eps_fam"/>
    <property type="match status" value="1"/>
</dbReference>
<accession>A0ABT1SVU5</accession>
<evidence type="ECO:0000256" key="8">
    <source>
        <dbReference type="SAM" id="Phobius"/>
    </source>
</evidence>
<keyword evidence="7 8" id="KW-0472">Membrane</keyword>
<dbReference type="GO" id="GO:0004715">
    <property type="term" value="F:non-membrane spanning protein tyrosine kinase activity"/>
    <property type="evidence" value="ECO:0007669"/>
    <property type="project" value="UniProtKB-EC"/>
</dbReference>
<keyword evidence="12" id="KW-1185">Reference proteome</keyword>
<evidence type="ECO:0000256" key="7">
    <source>
        <dbReference type="ARBA" id="ARBA00023136"/>
    </source>
</evidence>
<proteinExistence type="predicted"/>
<keyword evidence="5" id="KW-0067">ATP-binding</keyword>
<keyword evidence="2" id="KW-1003">Cell membrane</keyword>
<evidence type="ECO:0000313" key="11">
    <source>
        <dbReference type="EMBL" id="MCQ6956461.1"/>
    </source>
</evidence>
<keyword evidence="6 8" id="KW-1133">Transmembrane helix</keyword>
<dbReference type="EMBL" id="JANHOH010000001">
    <property type="protein sequence ID" value="MCQ6956461.1"/>
    <property type="molecule type" value="Genomic_DNA"/>
</dbReference>
<dbReference type="Pfam" id="PF02706">
    <property type="entry name" value="Wzz"/>
    <property type="match status" value="1"/>
</dbReference>
<dbReference type="InterPro" id="IPR050445">
    <property type="entry name" value="Bact_polysacc_biosynth/exp"/>
</dbReference>
<dbReference type="Gene3D" id="3.40.50.300">
    <property type="entry name" value="P-loop containing nucleotide triphosphate hydrolases"/>
    <property type="match status" value="1"/>
</dbReference>
<dbReference type="InterPro" id="IPR005702">
    <property type="entry name" value="Wzc-like_C"/>
</dbReference>
<dbReference type="InterPro" id="IPR002586">
    <property type="entry name" value="CobQ/CobB/MinD/ParA_Nub-bd_dom"/>
</dbReference>
<feature type="transmembrane region" description="Helical" evidence="8">
    <location>
        <begin position="34"/>
        <end position="53"/>
    </location>
</feature>
<evidence type="ECO:0000259" key="9">
    <source>
        <dbReference type="Pfam" id="PF01656"/>
    </source>
</evidence>
<reference evidence="11 12" key="1">
    <citation type="submission" date="2022-07" db="EMBL/GenBank/DDBJ databases">
        <title>Mucilaginibacter sp. JC4.</title>
        <authorList>
            <person name="Le V."/>
            <person name="Ko S.-R."/>
            <person name="Ahn C.-Y."/>
            <person name="Oh H.-M."/>
        </authorList>
    </citation>
    <scope>NUCLEOTIDE SEQUENCE [LARGE SCALE GENOMIC DNA]</scope>
    <source>
        <strain evidence="11 12">JC4</strain>
    </source>
</reference>
<dbReference type="SUPFAM" id="SSF52540">
    <property type="entry name" value="P-loop containing nucleoside triphosphate hydrolases"/>
    <property type="match status" value="1"/>
</dbReference>
<dbReference type="Pfam" id="PF01656">
    <property type="entry name" value="CbiA"/>
    <property type="match status" value="1"/>
</dbReference>
<feature type="domain" description="CobQ/CobB/MinD/ParA nucleotide binding" evidence="9">
    <location>
        <begin position="581"/>
        <end position="762"/>
    </location>
</feature>
<keyword evidence="11" id="KW-0808">Transferase</keyword>
<evidence type="ECO:0000256" key="1">
    <source>
        <dbReference type="ARBA" id="ARBA00004651"/>
    </source>
</evidence>
<comment type="subcellular location">
    <subcellularLocation>
        <location evidence="1">Cell membrane</location>
        <topology evidence="1">Multi-pass membrane protein</topology>
    </subcellularLocation>
</comment>
<dbReference type="PANTHER" id="PTHR32309">
    <property type="entry name" value="TYROSINE-PROTEIN KINASE"/>
    <property type="match status" value="1"/>
</dbReference>
<gene>
    <name evidence="11" type="ORF">NPE20_00750</name>
</gene>